<dbReference type="PROSITE" id="PS51021">
    <property type="entry name" value="BAR"/>
    <property type="match status" value="1"/>
</dbReference>
<evidence type="ECO:0000256" key="1">
    <source>
        <dbReference type="ARBA" id="ARBA00022443"/>
    </source>
</evidence>
<name>A0AAD4R4W5_9BILA</name>
<evidence type="ECO:0000256" key="3">
    <source>
        <dbReference type="SAM" id="MobiDB-lite"/>
    </source>
</evidence>
<feature type="region of interest" description="Disordered" evidence="3">
    <location>
        <begin position="256"/>
        <end position="295"/>
    </location>
</feature>
<evidence type="ECO:0000259" key="5">
    <source>
        <dbReference type="PROSITE" id="PS51021"/>
    </source>
</evidence>
<evidence type="ECO:0000256" key="2">
    <source>
        <dbReference type="PROSITE-ProRule" id="PRU00192"/>
    </source>
</evidence>
<dbReference type="AlphaFoldDB" id="A0AAD4R4W5"/>
<proteinExistence type="predicted"/>
<comment type="caution">
    <text evidence="6">The sequence shown here is derived from an EMBL/GenBank/DDBJ whole genome shotgun (WGS) entry which is preliminary data.</text>
</comment>
<dbReference type="Pfam" id="PF07653">
    <property type="entry name" value="SH3_2"/>
    <property type="match status" value="1"/>
</dbReference>
<sequence length="367" mass="41392">MDFNFKKLANDASGFFNRAKQFTEETFLKAEKTELDAHFENLLQRADKTEEHTKKLLSCLEGYLQPNPTLRMEDVFYEKLELKKEGSRTNNLEHLGQAMLDAGNEFGSNTPYGGALLKIAQTEFKLGANEREFISNSASNTLLPIRRFLEGDMKTIQKERKILQGKRLDLDACKSRLKKAKTLESQANLKGSTGLTIEQAEADLRVAQAEFDKQVEITKLLLEGIQTAHHLRDFVEAQMSFYAQAHQHMADLQRELSGSEGSFHAHQNAASSAPHRNGGGLNFLKENSMDDTRQDGCPEKKVLQLNDMGTKQARVIMSYEPMNQNELAVSQNDILIVYRLPGLDADFVMAEKGGKRGRVPLTYLEFI</sequence>
<dbReference type="InterPro" id="IPR001452">
    <property type="entry name" value="SH3_domain"/>
</dbReference>
<dbReference type="SMART" id="SM00721">
    <property type="entry name" value="BAR"/>
    <property type="match status" value="1"/>
</dbReference>
<protein>
    <submittedName>
        <fullName evidence="6">BAR domain-containing protein</fullName>
    </submittedName>
</protein>
<dbReference type="Pfam" id="PF03114">
    <property type="entry name" value="BAR"/>
    <property type="match status" value="1"/>
</dbReference>
<reference evidence="6" key="1">
    <citation type="submission" date="2022-01" db="EMBL/GenBank/DDBJ databases">
        <title>Genome Sequence Resource for Two Populations of Ditylenchus destructor, the Migratory Endoparasitic Phytonematode.</title>
        <authorList>
            <person name="Zhang H."/>
            <person name="Lin R."/>
            <person name="Xie B."/>
        </authorList>
    </citation>
    <scope>NUCLEOTIDE SEQUENCE</scope>
    <source>
        <strain evidence="6">BazhouSP</strain>
    </source>
</reference>
<dbReference type="Proteomes" id="UP001201812">
    <property type="component" value="Unassembled WGS sequence"/>
</dbReference>
<organism evidence="6 7">
    <name type="scientific">Ditylenchus destructor</name>
    <dbReference type="NCBI Taxonomy" id="166010"/>
    <lineage>
        <taxon>Eukaryota</taxon>
        <taxon>Metazoa</taxon>
        <taxon>Ecdysozoa</taxon>
        <taxon>Nematoda</taxon>
        <taxon>Chromadorea</taxon>
        <taxon>Rhabditida</taxon>
        <taxon>Tylenchina</taxon>
        <taxon>Tylenchomorpha</taxon>
        <taxon>Sphaerularioidea</taxon>
        <taxon>Anguinidae</taxon>
        <taxon>Anguininae</taxon>
        <taxon>Ditylenchus</taxon>
    </lineage>
</organism>
<dbReference type="CDD" id="cd11802">
    <property type="entry name" value="SH3_Endophilin_B"/>
    <property type="match status" value="1"/>
</dbReference>
<dbReference type="EMBL" id="JAKKPZ010000003">
    <property type="protein sequence ID" value="KAI1723383.1"/>
    <property type="molecule type" value="Genomic_DNA"/>
</dbReference>
<evidence type="ECO:0000313" key="6">
    <source>
        <dbReference type="EMBL" id="KAI1723383.1"/>
    </source>
</evidence>
<dbReference type="PROSITE" id="PS50002">
    <property type="entry name" value="SH3"/>
    <property type="match status" value="1"/>
</dbReference>
<keyword evidence="7" id="KW-1185">Reference proteome</keyword>
<dbReference type="SUPFAM" id="SSF50044">
    <property type="entry name" value="SH3-domain"/>
    <property type="match status" value="1"/>
</dbReference>
<dbReference type="InterPro" id="IPR036028">
    <property type="entry name" value="SH3-like_dom_sf"/>
</dbReference>
<dbReference type="Gene3D" id="1.20.1270.60">
    <property type="entry name" value="Arfaptin homology (AH) domain/BAR domain"/>
    <property type="match status" value="1"/>
</dbReference>
<keyword evidence="1 2" id="KW-0728">SH3 domain</keyword>
<dbReference type="InterPro" id="IPR027267">
    <property type="entry name" value="AH/BAR_dom_sf"/>
</dbReference>
<evidence type="ECO:0000259" key="4">
    <source>
        <dbReference type="PROSITE" id="PS50002"/>
    </source>
</evidence>
<feature type="domain" description="BAR" evidence="5">
    <location>
        <begin position="24"/>
        <end position="265"/>
    </location>
</feature>
<dbReference type="InterPro" id="IPR004148">
    <property type="entry name" value="BAR_dom"/>
</dbReference>
<dbReference type="GO" id="GO:0005737">
    <property type="term" value="C:cytoplasm"/>
    <property type="evidence" value="ECO:0007669"/>
    <property type="project" value="InterPro"/>
</dbReference>
<dbReference type="SUPFAM" id="SSF103657">
    <property type="entry name" value="BAR/IMD domain-like"/>
    <property type="match status" value="1"/>
</dbReference>
<dbReference type="SMART" id="SM00326">
    <property type="entry name" value="SH3"/>
    <property type="match status" value="1"/>
</dbReference>
<feature type="domain" description="SH3" evidence="4">
    <location>
        <begin position="308"/>
        <end position="367"/>
    </location>
</feature>
<dbReference type="Gene3D" id="2.30.30.40">
    <property type="entry name" value="SH3 Domains"/>
    <property type="match status" value="1"/>
</dbReference>
<accession>A0AAD4R4W5</accession>
<gene>
    <name evidence="6" type="ORF">DdX_03541</name>
</gene>
<evidence type="ECO:0000313" key="7">
    <source>
        <dbReference type="Proteomes" id="UP001201812"/>
    </source>
</evidence>
<dbReference type="CDD" id="cd07594">
    <property type="entry name" value="BAR_Endophilin_B"/>
    <property type="match status" value="1"/>
</dbReference>